<sequence length="117" mass="13018">MKPHKKGKKVKASKKRRSKGGYIANTKSLATTNPVEKKKRYSGDSKKKGYNCGKCGVPKKDHICPFDKSVSNGSYEEEMKAKYDEGFSQGQAAAQAVIRNQLLSRGIEKKYLEDMGI</sequence>
<dbReference type="AlphaFoldDB" id="A0A7S4KDF7"/>
<protein>
    <submittedName>
        <fullName evidence="2">Uncharacterized protein</fullName>
    </submittedName>
</protein>
<gene>
    <name evidence="2" type="ORF">OAUR00152_LOCUS43314</name>
</gene>
<proteinExistence type="predicted"/>
<organism evidence="2">
    <name type="scientific">Odontella aurita</name>
    <dbReference type="NCBI Taxonomy" id="265563"/>
    <lineage>
        <taxon>Eukaryota</taxon>
        <taxon>Sar</taxon>
        <taxon>Stramenopiles</taxon>
        <taxon>Ochrophyta</taxon>
        <taxon>Bacillariophyta</taxon>
        <taxon>Mediophyceae</taxon>
        <taxon>Biddulphiophycidae</taxon>
        <taxon>Eupodiscales</taxon>
        <taxon>Odontellaceae</taxon>
        <taxon>Odontella</taxon>
    </lineage>
</organism>
<name>A0A7S4KDF7_9STRA</name>
<evidence type="ECO:0000313" key="2">
    <source>
        <dbReference type="EMBL" id="CAE2291230.1"/>
    </source>
</evidence>
<feature type="compositionally biased region" description="Basic residues" evidence="1">
    <location>
        <begin position="1"/>
        <end position="19"/>
    </location>
</feature>
<feature type="compositionally biased region" description="Polar residues" evidence="1">
    <location>
        <begin position="25"/>
        <end position="34"/>
    </location>
</feature>
<feature type="region of interest" description="Disordered" evidence="1">
    <location>
        <begin position="1"/>
        <end position="45"/>
    </location>
</feature>
<dbReference type="EMBL" id="HBKQ01063510">
    <property type="protein sequence ID" value="CAE2291230.1"/>
    <property type="molecule type" value="Transcribed_RNA"/>
</dbReference>
<accession>A0A7S4KDF7</accession>
<evidence type="ECO:0000256" key="1">
    <source>
        <dbReference type="SAM" id="MobiDB-lite"/>
    </source>
</evidence>
<reference evidence="2" key="1">
    <citation type="submission" date="2021-01" db="EMBL/GenBank/DDBJ databases">
        <authorList>
            <person name="Corre E."/>
            <person name="Pelletier E."/>
            <person name="Niang G."/>
            <person name="Scheremetjew M."/>
            <person name="Finn R."/>
            <person name="Kale V."/>
            <person name="Holt S."/>
            <person name="Cochrane G."/>
            <person name="Meng A."/>
            <person name="Brown T."/>
            <person name="Cohen L."/>
        </authorList>
    </citation>
    <scope>NUCLEOTIDE SEQUENCE</scope>
    <source>
        <strain evidence="2">Isolate 1302-5</strain>
    </source>
</reference>